<dbReference type="InterPro" id="IPR004680">
    <property type="entry name" value="Cit_transptr-like_dom"/>
</dbReference>
<dbReference type="GO" id="GO:0055085">
    <property type="term" value="P:transmembrane transport"/>
    <property type="evidence" value="ECO:0007669"/>
    <property type="project" value="InterPro"/>
</dbReference>
<organism evidence="9 10">
    <name type="scientific">Candidatus Allofournierella pullicola</name>
    <dbReference type="NCBI Taxonomy" id="2838596"/>
    <lineage>
        <taxon>Bacteria</taxon>
        <taxon>Bacillati</taxon>
        <taxon>Bacillota</taxon>
        <taxon>Clostridia</taxon>
        <taxon>Eubacteriales</taxon>
        <taxon>Oscillospiraceae</taxon>
        <taxon>Allofournierella</taxon>
    </lineage>
</organism>
<evidence type="ECO:0000256" key="2">
    <source>
        <dbReference type="ARBA" id="ARBA00022448"/>
    </source>
</evidence>
<reference evidence="9" key="1">
    <citation type="journal article" date="2021" name="PeerJ">
        <title>Extensive microbial diversity within the chicken gut microbiome revealed by metagenomics and culture.</title>
        <authorList>
            <person name="Gilroy R."/>
            <person name="Ravi A."/>
            <person name="Getino M."/>
            <person name="Pursley I."/>
            <person name="Horton D.L."/>
            <person name="Alikhan N.F."/>
            <person name="Baker D."/>
            <person name="Gharbi K."/>
            <person name="Hall N."/>
            <person name="Watson M."/>
            <person name="Adriaenssens E.M."/>
            <person name="Foster-Nyarko E."/>
            <person name="Jarju S."/>
            <person name="Secka A."/>
            <person name="Antonio M."/>
            <person name="Oren A."/>
            <person name="Chaudhuri R.R."/>
            <person name="La Ragione R."/>
            <person name="Hildebrand F."/>
            <person name="Pallen M.J."/>
        </authorList>
    </citation>
    <scope>NUCLEOTIDE SEQUENCE</scope>
    <source>
        <strain evidence="9">2239</strain>
    </source>
</reference>
<feature type="transmembrane region" description="Helical" evidence="7">
    <location>
        <begin position="286"/>
        <end position="306"/>
    </location>
</feature>
<evidence type="ECO:0000256" key="6">
    <source>
        <dbReference type="ARBA" id="ARBA00023136"/>
    </source>
</evidence>
<feature type="domain" description="Citrate transporter-like" evidence="8">
    <location>
        <begin position="20"/>
        <end position="304"/>
    </location>
</feature>
<name>A0A9D1V2B6_9FIRM</name>
<feature type="transmembrane region" description="Helical" evidence="7">
    <location>
        <begin position="84"/>
        <end position="108"/>
    </location>
</feature>
<evidence type="ECO:0000313" key="10">
    <source>
        <dbReference type="Proteomes" id="UP000824193"/>
    </source>
</evidence>
<proteinExistence type="predicted"/>
<reference evidence="9" key="2">
    <citation type="submission" date="2021-04" db="EMBL/GenBank/DDBJ databases">
        <authorList>
            <person name="Gilroy R."/>
        </authorList>
    </citation>
    <scope>NUCLEOTIDE SEQUENCE</scope>
    <source>
        <strain evidence="9">2239</strain>
    </source>
</reference>
<dbReference type="AlphaFoldDB" id="A0A9D1V2B6"/>
<feature type="transmembrane region" description="Helical" evidence="7">
    <location>
        <begin position="160"/>
        <end position="184"/>
    </location>
</feature>
<keyword evidence="5 7" id="KW-1133">Transmembrane helix</keyword>
<evidence type="ECO:0000256" key="4">
    <source>
        <dbReference type="ARBA" id="ARBA00022692"/>
    </source>
</evidence>
<gene>
    <name evidence="9" type="ORF">H9865_01710</name>
</gene>
<dbReference type="PANTHER" id="PTHR43302:SF5">
    <property type="entry name" value="TRANSPORTER ARSB-RELATED"/>
    <property type="match status" value="1"/>
</dbReference>
<evidence type="ECO:0000256" key="3">
    <source>
        <dbReference type="ARBA" id="ARBA00022475"/>
    </source>
</evidence>
<dbReference type="PANTHER" id="PTHR43302">
    <property type="entry name" value="TRANSPORTER ARSB-RELATED"/>
    <property type="match status" value="1"/>
</dbReference>
<feature type="transmembrane region" description="Helical" evidence="7">
    <location>
        <begin position="350"/>
        <end position="371"/>
    </location>
</feature>
<keyword evidence="6 7" id="KW-0472">Membrane</keyword>
<dbReference type="EMBL" id="DXFW01000004">
    <property type="protein sequence ID" value="HIX04816.1"/>
    <property type="molecule type" value="Genomic_DNA"/>
</dbReference>
<evidence type="ECO:0000256" key="7">
    <source>
        <dbReference type="SAM" id="Phobius"/>
    </source>
</evidence>
<feature type="transmembrane region" description="Helical" evidence="7">
    <location>
        <begin position="312"/>
        <end position="338"/>
    </location>
</feature>
<feature type="transmembrane region" description="Helical" evidence="7">
    <location>
        <begin position="205"/>
        <end position="238"/>
    </location>
</feature>
<keyword evidence="4 7" id="KW-0812">Transmembrane</keyword>
<keyword evidence="3" id="KW-1003">Cell membrane</keyword>
<comment type="caution">
    <text evidence="9">The sequence shown here is derived from an EMBL/GenBank/DDBJ whole genome shotgun (WGS) entry which is preliminary data.</text>
</comment>
<evidence type="ECO:0000259" key="8">
    <source>
        <dbReference type="Pfam" id="PF03600"/>
    </source>
</evidence>
<sequence>MKHCLQRAWAFARGEAVLTIAAVLAVGSMAAVPPDKGYLDYIDWDTLALLFSLMAVSKGLQGQGVFDALGAALLGRLSTTRQMLLVLTFLPFFVSMLVTNDVALITFVPFGLVVLEMAGCERLAIPMVVLQTAAANLGSMLTPMGNPQNLYLYNRSGMGFFEFCALLAPYAAVSAAGIALLALVPKNGAMRAAVQPEAKGSARRIALFAAFGAVCLLCIAKLLPPLAAAGLTLAVLLIADRPLLKKLDYALLATFVAFFVFIGNMGRLPAFSAFLAGALAGREVEVAVVASQVISNVPAALLLAGYSENWPALIIGCDLGGLGTLIASMASLISYKFFARRYPEQKGKYLLWFTLVNVGLLAVLMILYYIIR</sequence>
<evidence type="ECO:0000256" key="1">
    <source>
        <dbReference type="ARBA" id="ARBA00004651"/>
    </source>
</evidence>
<comment type="subcellular location">
    <subcellularLocation>
        <location evidence="1">Cell membrane</location>
        <topology evidence="1">Multi-pass membrane protein</topology>
    </subcellularLocation>
</comment>
<feature type="transmembrane region" description="Helical" evidence="7">
    <location>
        <begin position="250"/>
        <end position="279"/>
    </location>
</feature>
<dbReference type="GO" id="GO:0005886">
    <property type="term" value="C:plasma membrane"/>
    <property type="evidence" value="ECO:0007669"/>
    <property type="project" value="UniProtKB-SubCell"/>
</dbReference>
<evidence type="ECO:0000313" key="9">
    <source>
        <dbReference type="EMBL" id="HIX04816.1"/>
    </source>
</evidence>
<protein>
    <submittedName>
        <fullName evidence="9">Anion permease</fullName>
    </submittedName>
</protein>
<accession>A0A9D1V2B6</accession>
<dbReference type="Pfam" id="PF03600">
    <property type="entry name" value="CitMHS"/>
    <property type="match status" value="1"/>
</dbReference>
<evidence type="ECO:0000256" key="5">
    <source>
        <dbReference type="ARBA" id="ARBA00022989"/>
    </source>
</evidence>
<keyword evidence="2" id="KW-0813">Transport</keyword>
<dbReference type="Proteomes" id="UP000824193">
    <property type="component" value="Unassembled WGS sequence"/>
</dbReference>